<dbReference type="InterPro" id="IPR011042">
    <property type="entry name" value="6-blade_b-propeller_TolB-like"/>
</dbReference>
<dbReference type="PANTHER" id="PTHR10680">
    <property type="entry name" value="PEPTIDYL-GLYCINE ALPHA-AMIDATING MONOOXYGENASE"/>
    <property type="match status" value="1"/>
</dbReference>
<dbReference type="STRING" id="234267.Acid_5622"/>
<feature type="region of interest" description="Disordered" evidence="5">
    <location>
        <begin position="141"/>
        <end position="163"/>
    </location>
</feature>
<dbReference type="eggNOG" id="COG3391">
    <property type="taxonomic scope" value="Bacteria"/>
</dbReference>
<evidence type="ECO:0000256" key="5">
    <source>
        <dbReference type="SAM" id="MobiDB-lite"/>
    </source>
</evidence>
<dbReference type="CDD" id="cd14958">
    <property type="entry name" value="NHL_PAL_like"/>
    <property type="match status" value="1"/>
</dbReference>
<evidence type="ECO:0000256" key="2">
    <source>
        <dbReference type="ARBA" id="ARBA00022737"/>
    </source>
</evidence>
<keyword evidence="1 6" id="KW-0732">Signal</keyword>
<dbReference type="InParanoid" id="Q01UV1"/>
<dbReference type="PANTHER" id="PTHR10680:SF38">
    <property type="entry name" value="BLL1368 PROTEIN"/>
    <property type="match status" value="1"/>
</dbReference>
<dbReference type="InterPro" id="IPR001258">
    <property type="entry name" value="NHL_repeat"/>
</dbReference>
<name>Q01UV1_SOLUE</name>
<dbReference type="Gene3D" id="2.120.10.30">
    <property type="entry name" value="TolB, C-terminal domain"/>
    <property type="match status" value="1"/>
</dbReference>
<dbReference type="HOGENOM" id="CLU_037899_0_0_0"/>
<accession>Q01UV1</accession>
<evidence type="ECO:0000256" key="3">
    <source>
        <dbReference type="ARBA" id="ARBA00023180"/>
    </source>
</evidence>
<dbReference type="EMBL" id="CP000473">
    <property type="protein sequence ID" value="ABJ86569.1"/>
    <property type="molecule type" value="Genomic_DNA"/>
</dbReference>
<dbReference type="PROSITE" id="PS51125">
    <property type="entry name" value="NHL"/>
    <property type="match status" value="2"/>
</dbReference>
<feature type="signal peptide" evidence="6">
    <location>
        <begin position="1"/>
        <end position="20"/>
    </location>
</feature>
<proteinExistence type="predicted"/>
<evidence type="ECO:0000256" key="1">
    <source>
        <dbReference type="ARBA" id="ARBA00022729"/>
    </source>
</evidence>
<evidence type="ECO:0000256" key="6">
    <source>
        <dbReference type="SAM" id="SignalP"/>
    </source>
</evidence>
<dbReference type="KEGG" id="sus:Acid_5622"/>
<feature type="chain" id="PRO_5004163442" evidence="6">
    <location>
        <begin position="21"/>
        <end position="342"/>
    </location>
</feature>
<dbReference type="SUPFAM" id="SSF63829">
    <property type="entry name" value="Calcium-dependent phosphotriesterase"/>
    <property type="match status" value="1"/>
</dbReference>
<reference evidence="7" key="1">
    <citation type="submission" date="2006-10" db="EMBL/GenBank/DDBJ databases">
        <title>Complete sequence of Solibacter usitatus Ellin6076.</title>
        <authorList>
            <consortium name="US DOE Joint Genome Institute"/>
            <person name="Copeland A."/>
            <person name="Lucas S."/>
            <person name="Lapidus A."/>
            <person name="Barry K."/>
            <person name="Detter J.C."/>
            <person name="Glavina del Rio T."/>
            <person name="Hammon N."/>
            <person name="Israni S."/>
            <person name="Dalin E."/>
            <person name="Tice H."/>
            <person name="Pitluck S."/>
            <person name="Thompson L.S."/>
            <person name="Brettin T."/>
            <person name="Bruce D."/>
            <person name="Han C."/>
            <person name="Tapia R."/>
            <person name="Gilna P."/>
            <person name="Schmutz J."/>
            <person name="Larimer F."/>
            <person name="Land M."/>
            <person name="Hauser L."/>
            <person name="Kyrpides N."/>
            <person name="Mikhailova N."/>
            <person name="Janssen P.H."/>
            <person name="Kuske C.R."/>
            <person name="Richardson P."/>
        </authorList>
    </citation>
    <scope>NUCLEOTIDE SEQUENCE</scope>
    <source>
        <strain evidence="7">Ellin6076</strain>
    </source>
</reference>
<keyword evidence="2" id="KW-0677">Repeat</keyword>
<feature type="repeat" description="NHL" evidence="4">
    <location>
        <begin position="166"/>
        <end position="197"/>
    </location>
</feature>
<dbReference type="Pfam" id="PF01436">
    <property type="entry name" value="NHL"/>
    <property type="match status" value="2"/>
</dbReference>
<protein>
    <submittedName>
        <fullName evidence="7">NHL repeat containing protein</fullName>
    </submittedName>
</protein>
<feature type="compositionally biased region" description="Gly residues" evidence="5">
    <location>
        <begin position="150"/>
        <end position="161"/>
    </location>
</feature>
<gene>
    <name evidence="7" type="ordered locus">Acid_5622</name>
</gene>
<evidence type="ECO:0000256" key="4">
    <source>
        <dbReference type="PROSITE-ProRule" id="PRU00504"/>
    </source>
</evidence>
<evidence type="ECO:0000313" key="7">
    <source>
        <dbReference type="EMBL" id="ABJ86569.1"/>
    </source>
</evidence>
<feature type="repeat" description="NHL" evidence="4">
    <location>
        <begin position="205"/>
        <end position="244"/>
    </location>
</feature>
<organism evidence="7">
    <name type="scientific">Solibacter usitatus (strain Ellin6076)</name>
    <dbReference type="NCBI Taxonomy" id="234267"/>
    <lineage>
        <taxon>Bacteria</taxon>
        <taxon>Pseudomonadati</taxon>
        <taxon>Acidobacteriota</taxon>
        <taxon>Terriglobia</taxon>
        <taxon>Bryobacterales</taxon>
        <taxon>Solibacteraceae</taxon>
        <taxon>Candidatus Solibacter</taxon>
    </lineage>
</organism>
<dbReference type="AlphaFoldDB" id="Q01UV1"/>
<sequence precursor="true">MKLRGCWIALACAAPMLAQSAMPELAFEANANLLKLPDHVYIGEVAGVATNSKGNIFVYTRTGGSFASMGTSRTFTHGGSRLFEFDRGGKFVREIGQGVYGFHFAQAVRVDPQDNIWVVDRGSNMVIKFNPDGRVAMTLSRKPESPPAAGRGGGQANGTGIPGDSFNRPTDVAWDPSGNIFVADGYGNARIAKMDKNGKFLKSWGGKGSDPGQFNTPHSLGTDAQGNVYVADLGNQRIQIFDNEGTYKTEIKGVGSPWAICISPGAHQYLYSSNSNDPRNLDNGEIYKMELDGRILGRFGRAGKLPKEFGTVNEIDCRNANEIFVGELSNWRVQKLTLAAKQ</sequence>
<keyword evidence="3" id="KW-0325">Glycoprotein</keyword>